<evidence type="ECO:0000256" key="1">
    <source>
        <dbReference type="ARBA" id="ARBA00000423"/>
    </source>
</evidence>
<dbReference type="InterPro" id="IPR025660">
    <property type="entry name" value="Pept_his_AS"/>
</dbReference>
<evidence type="ECO:0000256" key="2">
    <source>
        <dbReference type="ARBA" id="ARBA00012465"/>
    </source>
</evidence>
<dbReference type="Proteomes" id="UP001385951">
    <property type="component" value="Unassembled WGS sequence"/>
</dbReference>
<sequence length="498" mass="56775">MGSTTSKEYEPRVSEEIVDEKAAYRNDTNIEAKMRGLALSPANKESSELSVDSLSGWEADLLSDPKNRLAQTALAKNPITAIINTTKVDQSLQDQYFFNVEVETIGSPSYYDNQKSSGRCWIFAASNVLRSHVIKNYNLKPDGFQLSQSYLYFYDKLEKANYFLENIIDTAEEPLDSRLIQYLLSAPVNDGGQWDLIINLVNKYGVVPQEVFPDNAQAISSSGFNHVLTEKLREYALILRKLINEGASNKEIYDAKNTFNKEIYNITALSLGTPPKPTDPFTWEFIDKNGKYNYFETNAKDFYANHVKFDASKQFSLVNDPRNDFNKLYTVERLNNVYEGKPIEYINTSSNTLKKIAIKQLKDNEPIFFGSDVGKFSDRDSGILDTNAYSYKLGFGTDFKLTKLERLQTGSSAMTHAMVITGVHLDPKTQKPVRWKIENSWGDAVGDKGYFLMTDDWFDEYVFQIVTNKKYTDKELYDVYKKKDFVTLPFYDPLGALA</sequence>
<gene>
    <name evidence="11" type="ORF">QCA50_019931</name>
</gene>
<dbReference type="InterPro" id="IPR004134">
    <property type="entry name" value="Peptidase_C1B"/>
</dbReference>
<evidence type="ECO:0000256" key="10">
    <source>
        <dbReference type="PIRSR" id="PIRSR005700-1"/>
    </source>
</evidence>
<dbReference type="PROSITE" id="PS00639">
    <property type="entry name" value="THIOL_PROTEASE_HIS"/>
    <property type="match status" value="1"/>
</dbReference>
<protein>
    <recommendedName>
        <fullName evidence="3 9">Cysteine proteinase 1, mitochondrial</fullName>
        <ecNumber evidence="2 9">3.4.22.40</ecNumber>
    </recommendedName>
</protein>
<evidence type="ECO:0000256" key="7">
    <source>
        <dbReference type="ARBA" id="ARBA00025347"/>
    </source>
</evidence>
<feature type="active site" evidence="10">
    <location>
        <position position="120"/>
    </location>
</feature>
<dbReference type="GO" id="GO:0070005">
    <property type="term" value="F:cysteine-type aminopeptidase activity"/>
    <property type="evidence" value="ECO:0007669"/>
    <property type="project" value="InterPro"/>
</dbReference>
<dbReference type="PANTHER" id="PTHR10363">
    <property type="entry name" value="BLEOMYCIN HYDROLASE"/>
    <property type="match status" value="1"/>
</dbReference>
<dbReference type="Gene3D" id="3.90.70.10">
    <property type="entry name" value="Cysteine proteinases"/>
    <property type="match status" value="1"/>
</dbReference>
<evidence type="ECO:0000256" key="8">
    <source>
        <dbReference type="ARBA" id="ARBA00026080"/>
    </source>
</evidence>
<evidence type="ECO:0000256" key="4">
    <source>
        <dbReference type="ARBA" id="ARBA00022670"/>
    </source>
</evidence>
<feature type="active site" evidence="10">
    <location>
        <position position="416"/>
    </location>
</feature>
<feature type="active site" evidence="10">
    <location>
        <position position="439"/>
    </location>
</feature>
<dbReference type="GO" id="GO:0005739">
    <property type="term" value="C:mitochondrion"/>
    <property type="evidence" value="ECO:0007669"/>
    <property type="project" value="UniProtKB-SubCell"/>
</dbReference>
<dbReference type="InterPro" id="IPR000169">
    <property type="entry name" value="Pept_cys_AS"/>
</dbReference>
<keyword evidence="5 9" id="KW-0378">Hydrolase</keyword>
<keyword evidence="4 9" id="KW-0645">Protease</keyword>
<evidence type="ECO:0000313" key="12">
    <source>
        <dbReference type="Proteomes" id="UP001385951"/>
    </source>
</evidence>
<evidence type="ECO:0000256" key="3">
    <source>
        <dbReference type="ARBA" id="ARBA00016900"/>
    </source>
</evidence>
<comment type="similarity">
    <text evidence="9">Belongs to the peptidase C1 family.</text>
</comment>
<dbReference type="CDD" id="cd00585">
    <property type="entry name" value="Peptidase_C1B"/>
    <property type="match status" value="1"/>
</dbReference>
<comment type="subunit">
    <text evidence="8">Homohexamer. Binds to nucleic acids. Binds single-stranded DNA and RNA with higher affinity than double-stranded DNA.</text>
</comment>
<keyword evidence="9" id="KW-0963">Cytoplasm</keyword>
<comment type="function">
    <text evidence="9">Has aminopeptidase activity, shortening substrate peptides sequentially by 1 amino acid. Has bleomycin hydrolase activity, which can protect the cell from the toxic effects of bleomycin. Has homocysteine-thiolactonase activity, protecting the cell against homocysteine toxicity.</text>
</comment>
<keyword evidence="9" id="KW-0496">Mitochondrion</keyword>
<dbReference type="Pfam" id="PF03051">
    <property type="entry name" value="Peptidase_C1_2"/>
    <property type="match status" value="1"/>
</dbReference>
<dbReference type="InterPro" id="IPR038765">
    <property type="entry name" value="Papain-like_cys_pep_sf"/>
</dbReference>
<evidence type="ECO:0000256" key="9">
    <source>
        <dbReference type="PIRNR" id="PIRNR005700"/>
    </source>
</evidence>
<dbReference type="GO" id="GO:0043418">
    <property type="term" value="P:homocysteine catabolic process"/>
    <property type="evidence" value="ECO:0007669"/>
    <property type="project" value="TreeGrafter"/>
</dbReference>
<dbReference type="EMBL" id="JASBNA010000095">
    <property type="protein sequence ID" value="KAK7677117.1"/>
    <property type="molecule type" value="Genomic_DNA"/>
</dbReference>
<proteinExistence type="inferred from homology"/>
<keyword evidence="6 9" id="KW-0788">Thiol protease</keyword>
<dbReference type="PROSITE" id="PS00139">
    <property type="entry name" value="THIOL_PROTEASE_CYS"/>
    <property type="match status" value="1"/>
</dbReference>
<accession>A0AAW0FDB2</accession>
<organism evidence="11 12">
    <name type="scientific">Cerrena zonata</name>
    <dbReference type="NCBI Taxonomy" id="2478898"/>
    <lineage>
        <taxon>Eukaryota</taxon>
        <taxon>Fungi</taxon>
        <taxon>Dikarya</taxon>
        <taxon>Basidiomycota</taxon>
        <taxon>Agaricomycotina</taxon>
        <taxon>Agaricomycetes</taxon>
        <taxon>Polyporales</taxon>
        <taxon>Cerrenaceae</taxon>
        <taxon>Cerrena</taxon>
    </lineage>
</organism>
<evidence type="ECO:0000256" key="6">
    <source>
        <dbReference type="ARBA" id="ARBA00022807"/>
    </source>
</evidence>
<dbReference type="EC" id="3.4.22.40" evidence="2 9"/>
<keyword evidence="12" id="KW-1185">Reference proteome</keyword>
<comment type="catalytic activity">
    <reaction evidence="1 9">
        <text>Inactivates bleomycin B2 (a cytotoxic glycometallopeptide) by hydrolysis of a carboxyamide bond of beta-aminoalanine, but also shows general aminopeptidase activity. The specificity varies somewhat with source, but amino acid arylamides of Met, Leu and Ala are preferred.</text>
        <dbReference type="EC" id="3.4.22.40"/>
    </reaction>
</comment>
<name>A0AAW0FDB2_9APHY</name>
<dbReference type="PANTHER" id="PTHR10363:SF2">
    <property type="entry name" value="BLEOMYCIN HYDROLASE"/>
    <property type="match status" value="1"/>
</dbReference>
<dbReference type="GO" id="GO:0009636">
    <property type="term" value="P:response to toxic substance"/>
    <property type="evidence" value="ECO:0007669"/>
    <property type="project" value="TreeGrafter"/>
</dbReference>
<comment type="function">
    <text evidence="7">The normal physiological role of the enzyme is unknown, but it is not essential for the viability of yeast cells. Has aminopeptidase activity, shortening substrate peptides sequentially by 1 amino acid. Has bleomycin hydrolase activity, which can protect the cell from the toxic effects of bleomycin. Has homocysteine-thiolactonase activity, protecting the cell against homocysteine toxicity. Acts as a repressor in the GAL4 regulatory system, but this does not require either the peptidase or nucleic acid-binding activities.</text>
</comment>
<evidence type="ECO:0000313" key="11">
    <source>
        <dbReference type="EMBL" id="KAK7677117.1"/>
    </source>
</evidence>
<dbReference type="GO" id="GO:0004197">
    <property type="term" value="F:cysteine-type endopeptidase activity"/>
    <property type="evidence" value="ECO:0007669"/>
    <property type="project" value="UniProtKB-EC"/>
</dbReference>
<dbReference type="SUPFAM" id="SSF54001">
    <property type="entry name" value="Cysteine proteinases"/>
    <property type="match status" value="1"/>
</dbReference>
<dbReference type="AlphaFoldDB" id="A0AAW0FDB2"/>
<dbReference type="PIRSF" id="PIRSF005700">
    <property type="entry name" value="PepC"/>
    <property type="match status" value="1"/>
</dbReference>
<comment type="subcellular location">
    <subcellularLocation>
        <location evidence="9">Mitochondrion</location>
    </subcellularLocation>
    <subcellularLocation>
        <location evidence="9">Cytoplasm</location>
    </subcellularLocation>
</comment>
<comment type="caution">
    <text evidence="11">The sequence shown here is derived from an EMBL/GenBank/DDBJ whole genome shotgun (WGS) entry which is preliminary data.</text>
</comment>
<reference evidence="11 12" key="1">
    <citation type="submission" date="2022-09" db="EMBL/GenBank/DDBJ databases">
        <authorList>
            <person name="Palmer J.M."/>
        </authorList>
    </citation>
    <scope>NUCLEOTIDE SEQUENCE [LARGE SCALE GENOMIC DNA]</scope>
    <source>
        <strain evidence="11 12">DSM 7382</strain>
    </source>
</reference>
<evidence type="ECO:0000256" key="5">
    <source>
        <dbReference type="ARBA" id="ARBA00022801"/>
    </source>
</evidence>
<dbReference type="GO" id="GO:0006508">
    <property type="term" value="P:proteolysis"/>
    <property type="evidence" value="ECO:0007669"/>
    <property type="project" value="UniProtKB-KW"/>
</dbReference>